<dbReference type="CDD" id="cd00093">
    <property type="entry name" value="HTH_XRE"/>
    <property type="match status" value="1"/>
</dbReference>
<comment type="caution">
    <text evidence="6">The sequence shown here is derived from an EMBL/GenBank/DDBJ whole genome shotgun (WGS) entry which is preliminary data.</text>
</comment>
<dbReference type="CDD" id="cd06529">
    <property type="entry name" value="S24_LexA-like"/>
    <property type="match status" value="1"/>
</dbReference>
<dbReference type="InterPro" id="IPR001387">
    <property type="entry name" value="Cro/C1-type_HTH"/>
</dbReference>
<dbReference type="InterPro" id="IPR010982">
    <property type="entry name" value="Lambda_DNA-bd_dom_sf"/>
</dbReference>
<sequence>MSRTAEMDPRLLAEMDPEELGRLLKELRTRLGMKQHEVAARAGVHPSYLSHLEAGKKDLRRASSQVALALLKAYGLGEAVALEIIKRWGEKVSPDQQTQVDRPEPRREPPEDVPLKPIRLPVVEAGAGSPTWDDAREFLSLHLPDLRGKERRIFGVKIVGDSMEPLLYEGDIAIVWTEGGYSPGSIVAIGIPSNGIVVKQIYYGPKGEALMHSLNPLYPDQPLPEGAKVWGPVIQVVRSLPGGKPGRHLLR</sequence>
<protein>
    <submittedName>
        <fullName evidence="6">Helix-turn-helix domain-containing protein</fullName>
    </submittedName>
</protein>
<keyword evidence="2" id="KW-0238">DNA-binding</keyword>
<accession>A0A7C5RE58</accession>
<dbReference type="InterPro" id="IPR039418">
    <property type="entry name" value="LexA-like"/>
</dbReference>
<dbReference type="PANTHER" id="PTHR40661:SF3">
    <property type="entry name" value="FELS-1 PROPHAGE TRANSCRIPTIONAL REGULATOR"/>
    <property type="match status" value="1"/>
</dbReference>
<proteinExistence type="predicted"/>
<keyword evidence="1" id="KW-0805">Transcription regulation</keyword>
<dbReference type="Pfam" id="PF00717">
    <property type="entry name" value="Peptidase_S24"/>
    <property type="match status" value="1"/>
</dbReference>
<evidence type="ECO:0000256" key="2">
    <source>
        <dbReference type="ARBA" id="ARBA00023125"/>
    </source>
</evidence>
<evidence type="ECO:0000313" key="6">
    <source>
        <dbReference type="EMBL" id="HHM67701.1"/>
    </source>
</evidence>
<dbReference type="SUPFAM" id="SSF47413">
    <property type="entry name" value="lambda repressor-like DNA-binding domains"/>
    <property type="match status" value="1"/>
</dbReference>
<dbReference type="InterPro" id="IPR015927">
    <property type="entry name" value="Peptidase_S24_S26A/B/C"/>
</dbReference>
<dbReference type="SUPFAM" id="SSF51306">
    <property type="entry name" value="LexA/Signal peptidase"/>
    <property type="match status" value="1"/>
</dbReference>
<feature type="compositionally biased region" description="Basic and acidic residues" evidence="4">
    <location>
        <begin position="101"/>
        <end position="114"/>
    </location>
</feature>
<evidence type="ECO:0000256" key="1">
    <source>
        <dbReference type="ARBA" id="ARBA00023015"/>
    </source>
</evidence>
<dbReference type="AlphaFoldDB" id="A0A7C5RE58"/>
<dbReference type="SMART" id="SM00530">
    <property type="entry name" value="HTH_XRE"/>
    <property type="match status" value="1"/>
</dbReference>
<evidence type="ECO:0000256" key="4">
    <source>
        <dbReference type="SAM" id="MobiDB-lite"/>
    </source>
</evidence>
<evidence type="ECO:0000256" key="3">
    <source>
        <dbReference type="ARBA" id="ARBA00023163"/>
    </source>
</evidence>
<dbReference type="PROSITE" id="PS50943">
    <property type="entry name" value="HTH_CROC1"/>
    <property type="match status" value="1"/>
</dbReference>
<dbReference type="GO" id="GO:0003677">
    <property type="term" value="F:DNA binding"/>
    <property type="evidence" value="ECO:0007669"/>
    <property type="project" value="UniProtKB-KW"/>
</dbReference>
<reference evidence="6" key="1">
    <citation type="journal article" date="2020" name="mSystems">
        <title>Genome- and Community-Level Interaction Insights into Carbon Utilization and Element Cycling Functions of Hydrothermarchaeota in Hydrothermal Sediment.</title>
        <authorList>
            <person name="Zhou Z."/>
            <person name="Liu Y."/>
            <person name="Xu W."/>
            <person name="Pan J."/>
            <person name="Luo Z.H."/>
            <person name="Li M."/>
        </authorList>
    </citation>
    <scope>NUCLEOTIDE SEQUENCE [LARGE SCALE GENOMIC DNA]</scope>
    <source>
        <strain evidence="6">SpSt-1071</strain>
    </source>
</reference>
<feature type="domain" description="HTH cro/C1-type" evidence="5">
    <location>
        <begin position="24"/>
        <end position="82"/>
    </location>
</feature>
<dbReference type="PANTHER" id="PTHR40661">
    <property type="match status" value="1"/>
</dbReference>
<dbReference type="Gene3D" id="2.10.109.10">
    <property type="entry name" value="Umud Fragment, subunit A"/>
    <property type="match status" value="1"/>
</dbReference>
<name>A0A7C5RE58_9DEIN</name>
<dbReference type="EMBL" id="DRXE01000116">
    <property type="protein sequence ID" value="HHM67701.1"/>
    <property type="molecule type" value="Genomic_DNA"/>
</dbReference>
<organism evidence="6">
    <name type="scientific">Thermus caliditerrae</name>
    <dbReference type="NCBI Taxonomy" id="1330700"/>
    <lineage>
        <taxon>Bacteria</taxon>
        <taxon>Thermotogati</taxon>
        <taxon>Deinococcota</taxon>
        <taxon>Deinococci</taxon>
        <taxon>Thermales</taxon>
        <taxon>Thermaceae</taxon>
        <taxon>Thermus</taxon>
    </lineage>
</organism>
<evidence type="ECO:0000259" key="5">
    <source>
        <dbReference type="PROSITE" id="PS50943"/>
    </source>
</evidence>
<feature type="region of interest" description="Disordered" evidence="4">
    <location>
        <begin position="93"/>
        <end position="114"/>
    </location>
</feature>
<dbReference type="Gene3D" id="1.10.260.40">
    <property type="entry name" value="lambda repressor-like DNA-binding domains"/>
    <property type="match status" value="1"/>
</dbReference>
<gene>
    <name evidence="6" type="ORF">ENM28_03100</name>
</gene>
<keyword evidence="3" id="KW-0804">Transcription</keyword>
<dbReference type="Pfam" id="PF13560">
    <property type="entry name" value="HTH_31"/>
    <property type="match status" value="1"/>
</dbReference>
<dbReference type="InterPro" id="IPR036286">
    <property type="entry name" value="LexA/Signal_pep-like_sf"/>
</dbReference>